<keyword evidence="1" id="KW-0472">Membrane</keyword>
<evidence type="ECO:0000313" key="2">
    <source>
        <dbReference type="EMBL" id="MPC39756.1"/>
    </source>
</evidence>
<sequence length="88" mass="8763">MEMRAVFGVIPLPENDHKYGVLAAAAAAVAAVVAAACVLGVSLSAAQSTIRFSPLSPSLIPPPSPATSCLLSELPAASVKGLGSRSSF</sequence>
<keyword evidence="3" id="KW-1185">Reference proteome</keyword>
<feature type="transmembrane region" description="Helical" evidence="1">
    <location>
        <begin position="20"/>
        <end position="43"/>
    </location>
</feature>
<proteinExistence type="predicted"/>
<evidence type="ECO:0000256" key="1">
    <source>
        <dbReference type="SAM" id="Phobius"/>
    </source>
</evidence>
<name>A0A5B7F330_PORTR</name>
<keyword evidence="1" id="KW-0812">Transmembrane</keyword>
<dbReference type="EMBL" id="VSRR010004465">
    <property type="protein sequence ID" value="MPC39756.1"/>
    <property type="molecule type" value="Genomic_DNA"/>
</dbReference>
<dbReference type="AlphaFoldDB" id="A0A5B7F330"/>
<organism evidence="2 3">
    <name type="scientific">Portunus trituberculatus</name>
    <name type="common">Swimming crab</name>
    <name type="synonym">Neptunus trituberculatus</name>
    <dbReference type="NCBI Taxonomy" id="210409"/>
    <lineage>
        <taxon>Eukaryota</taxon>
        <taxon>Metazoa</taxon>
        <taxon>Ecdysozoa</taxon>
        <taxon>Arthropoda</taxon>
        <taxon>Crustacea</taxon>
        <taxon>Multicrustacea</taxon>
        <taxon>Malacostraca</taxon>
        <taxon>Eumalacostraca</taxon>
        <taxon>Eucarida</taxon>
        <taxon>Decapoda</taxon>
        <taxon>Pleocyemata</taxon>
        <taxon>Brachyura</taxon>
        <taxon>Eubrachyura</taxon>
        <taxon>Portunoidea</taxon>
        <taxon>Portunidae</taxon>
        <taxon>Portuninae</taxon>
        <taxon>Portunus</taxon>
    </lineage>
</organism>
<keyword evidence="1" id="KW-1133">Transmembrane helix</keyword>
<comment type="caution">
    <text evidence="2">The sequence shown here is derived from an EMBL/GenBank/DDBJ whole genome shotgun (WGS) entry which is preliminary data.</text>
</comment>
<protein>
    <submittedName>
        <fullName evidence="2">Uncharacterized protein</fullName>
    </submittedName>
</protein>
<reference evidence="2 3" key="1">
    <citation type="submission" date="2019-05" db="EMBL/GenBank/DDBJ databases">
        <title>Another draft genome of Portunus trituberculatus and its Hox gene families provides insights of decapod evolution.</title>
        <authorList>
            <person name="Jeong J.-H."/>
            <person name="Song I."/>
            <person name="Kim S."/>
            <person name="Choi T."/>
            <person name="Kim D."/>
            <person name="Ryu S."/>
            <person name="Kim W."/>
        </authorList>
    </citation>
    <scope>NUCLEOTIDE SEQUENCE [LARGE SCALE GENOMIC DNA]</scope>
    <source>
        <tissue evidence="2">Muscle</tissue>
    </source>
</reference>
<evidence type="ECO:0000313" key="3">
    <source>
        <dbReference type="Proteomes" id="UP000324222"/>
    </source>
</evidence>
<gene>
    <name evidence="2" type="ORF">E2C01_033304</name>
</gene>
<dbReference type="Proteomes" id="UP000324222">
    <property type="component" value="Unassembled WGS sequence"/>
</dbReference>
<accession>A0A5B7F330</accession>